<accession>A0AAE3R7N9</accession>
<dbReference type="Proteomes" id="UP001232063">
    <property type="component" value="Unassembled WGS sequence"/>
</dbReference>
<sequence>MAIRIPPGSVQTKEYTLTHQVRRFFMYYERIVESLLMSPFQERVYAISVTYQLGNE</sequence>
<evidence type="ECO:0000313" key="2">
    <source>
        <dbReference type="Proteomes" id="UP001232063"/>
    </source>
</evidence>
<keyword evidence="2" id="KW-1185">Reference proteome</keyword>
<comment type="caution">
    <text evidence="1">The sequence shown here is derived from an EMBL/GenBank/DDBJ whole genome shotgun (WGS) entry which is preliminary data.</text>
</comment>
<reference evidence="1" key="1">
    <citation type="submission" date="2023-05" db="EMBL/GenBank/DDBJ databases">
        <authorList>
            <person name="Zhang X."/>
        </authorList>
    </citation>
    <scope>NUCLEOTIDE SEQUENCE</scope>
    <source>
        <strain evidence="1">BD1B2-1</strain>
    </source>
</reference>
<dbReference type="AlphaFoldDB" id="A0AAE3R7N9"/>
<name>A0AAE3R7N9_9BACT</name>
<organism evidence="1 2">
    <name type="scientific">Xanthocytophaga agilis</name>
    <dbReference type="NCBI Taxonomy" id="3048010"/>
    <lineage>
        <taxon>Bacteria</taxon>
        <taxon>Pseudomonadati</taxon>
        <taxon>Bacteroidota</taxon>
        <taxon>Cytophagia</taxon>
        <taxon>Cytophagales</taxon>
        <taxon>Rhodocytophagaceae</taxon>
        <taxon>Xanthocytophaga</taxon>
    </lineage>
</organism>
<dbReference type="EMBL" id="JASJOU010000015">
    <property type="protein sequence ID" value="MDJ1505259.1"/>
    <property type="molecule type" value="Genomic_DNA"/>
</dbReference>
<gene>
    <name evidence="1" type="ORF">QNI22_31680</name>
</gene>
<proteinExistence type="predicted"/>
<evidence type="ECO:0000313" key="1">
    <source>
        <dbReference type="EMBL" id="MDJ1505259.1"/>
    </source>
</evidence>
<protein>
    <submittedName>
        <fullName evidence="1">Uncharacterized protein</fullName>
    </submittedName>
</protein>